<dbReference type="Proteomes" id="UP001596547">
    <property type="component" value="Unassembled WGS sequence"/>
</dbReference>
<organism evidence="3 4">
    <name type="scientific">Halomarina halobia</name>
    <dbReference type="NCBI Taxonomy" id="3033386"/>
    <lineage>
        <taxon>Archaea</taxon>
        <taxon>Methanobacteriati</taxon>
        <taxon>Methanobacteriota</taxon>
        <taxon>Stenosarchaea group</taxon>
        <taxon>Halobacteria</taxon>
        <taxon>Halobacteriales</taxon>
        <taxon>Natronomonadaceae</taxon>
        <taxon>Halomarina</taxon>
    </lineage>
</organism>
<evidence type="ECO:0000259" key="2">
    <source>
        <dbReference type="Pfam" id="PF00582"/>
    </source>
</evidence>
<feature type="domain" description="UspA" evidence="2">
    <location>
        <begin position="2"/>
        <end position="139"/>
    </location>
</feature>
<accession>A0ABD6AFK0</accession>
<dbReference type="Pfam" id="PF00582">
    <property type="entry name" value="Usp"/>
    <property type="match status" value="1"/>
</dbReference>
<dbReference type="RefSeq" id="WP_276306562.1">
    <property type="nucleotide sequence ID" value="NZ_CP119993.1"/>
</dbReference>
<name>A0ABD6AFK0_9EURY</name>
<reference evidence="3 4" key="1">
    <citation type="journal article" date="2019" name="Int. J. Syst. Evol. Microbiol.">
        <title>The Global Catalogue of Microorganisms (GCM) 10K type strain sequencing project: providing services to taxonomists for standard genome sequencing and annotation.</title>
        <authorList>
            <consortium name="The Broad Institute Genomics Platform"/>
            <consortium name="The Broad Institute Genome Sequencing Center for Infectious Disease"/>
            <person name="Wu L."/>
            <person name="Ma J."/>
        </authorList>
    </citation>
    <scope>NUCLEOTIDE SEQUENCE [LARGE SCALE GENOMIC DNA]</scope>
    <source>
        <strain evidence="3 4">PSR21</strain>
    </source>
</reference>
<keyword evidence="4" id="KW-1185">Reference proteome</keyword>
<dbReference type="GeneID" id="79317213"/>
<dbReference type="PANTHER" id="PTHR46268">
    <property type="entry name" value="STRESS RESPONSE PROTEIN NHAX"/>
    <property type="match status" value="1"/>
</dbReference>
<protein>
    <submittedName>
        <fullName evidence="3">Universal stress protein</fullName>
    </submittedName>
</protein>
<gene>
    <name evidence="3" type="ORF">ACFQPE_17635</name>
</gene>
<sequence>MTIVVAVDRTDHGTPIVKEGHTLAEAFEDELRVVHVLSQSELRDIEEHNVEDTGHPAGQDEVKEIAAEIASDIASEVTDEFEAVGLIGEAAKRIVRYAETTDARYLVLGGRKRTPIGKAVFGSVTQSVLLNADCPVVTVLRREGSE</sequence>
<evidence type="ECO:0000313" key="4">
    <source>
        <dbReference type="Proteomes" id="UP001596547"/>
    </source>
</evidence>
<dbReference type="PANTHER" id="PTHR46268:SF6">
    <property type="entry name" value="UNIVERSAL STRESS PROTEIN UP12"/>
    <property type="match status" value="1"/>
</dbReference>
<comment type="similarity">
    <text evidence="1">Belongs to the universal stress protein A family.</text>
</comment>
<comment type="caution">
    <text evidence="3">The sequence shown here is derived from an EMBL/GenBank/DDBJ whole genome shotgun (WGS) entry which is preliminary data.</text>
</comment>
<dbReference type="CDD" id="cd00293">
    <property type="entry name" value="USP-like"/>
    <property type="match status" value="1"/>
</dbReference>
<dbReference type="SUPFAM" id="SSF52402">
    <property type="entry name" value="Adenine nucleotide alpha hydrolases-like"/>
    <property type="match status" value="1"/>
</dbReference>
<dbReference type="InterPro" id="IPR006016">
    <property type="entry name" value="UspA"/>
</dbReference>
<proteinExistence type="inferred from homology"/>
<evidence type="ECO:0000256" key="1">
    <source>
        <dbReference type="ARBA" id="ARBA00008791"/>
    </source>
</evidence>
<dbReference type="AlphaFoldDB" id="A0ABD6AFK0"/>
<evidence type="ECO:0000313" key="3">
    <source>
        <dbReference type="EMBL" id="MFC7318598.1"/>
    </source>
</evidence>
<dbReference type="EMBL" id="JBHTBF010000003">
    <property type="protein sequence ID" value="MFC7318598.1"/>
    <property type="molecule type" value="Genomic_DNA"/>
</dbReference>
<dbReference type="Gene3D" id="3.40.50.620">
    <property type="entry name" value="HUPs"/>
    <property type="match status" value="1"/>
</dbReference>
<dbReference type="InterPro" id="IPR014729">
    <property type="entry name" value="Rossmann-like_a/b/a_fold"/>
</dbReference>